<dbReference type="InParanoid" id="A0A286UEP6"/>
<organism evidence="6 7">
    <name type="scientific">Pyrrhoderma noxium</name>
    <dbReference type="NCBI Taxonomy" id="2282107"/>
    <lineage>
        <taxon>Eukaryota</taxon>
        <taxon>Fungi</taxon>
        <taxon>Dikarya</taxon>
        <taxon>Basidiomycota</taxon>
        <taxon>Agaricomycotina</taxon>
        <taxon>Agaricomycetes</taxon>
        <taxon>Hymenochaetales</taxon>
        <taxon>Hymenochaetaceae</taxon>
        <taxon>Pyrrhoderma</taxon>
    </lineage>
</organism>
<dbReference type="GO" id="GO:0008270">
    <property type="term" value="F:zinc ion binding"/>
    <property type="evidence" value="ECO:0007669"/>
    <property type="project" value="UniProtKB-KW"/>
</dbReference>
<comment type="caution">
    <text evidence="6">The sequence shown here is derived from an EMBL/GenBank/DDBJ whole genome shotgun (WGS) entry which is preliminary data.</text>
</comment>
<dbReference type="SMART" id="SM00184">
    <property type="entry name" value="RING"/>
    <property type="match status" value="1"/>
</dbReference>
<evidence type="ECO:0000256" key="4">
    <source>
        <dbReference type="PROSITE-ProRule" id="PRU00175"/>
    </source>
</evidence>
<accession>A0A286UEP6</accession>
<dbReference type="InterPro" id="IPR001841">
    <property type="entry name" value="Znf_RING"/>
</dbReference>
<dbReference type="PROSITE" id="PS00518">
    <property type="entry name" value="ZF_RING_1"/>
    <property type="match status" value="1"/>
</dbReference>
<dbReference type="AlphaFoldDB" id="A0A286UEP6"/>
<dbReference type="PANTHER" id="PTHR22791:SF6">
    <property type="entry name" value="RING-TYPE DOMAIN-CONTAINING PROTEIN"/>
    <property type="match status" value="1"/>
</dbReference>
<evidence type="ECO:0000256" key="2">
    <source>
        <dbReference type="ARBA" id="ARBA00022771"/>
    </source>
</evidence>
<keyword evidence="3" id="KW-0862">Zinc</keyword>
<gene>
    <name evidence="6" type="ORF">PNOK_0651400</name>
</gene>
<evidence type="ECO:0000313" key="7">
    <source>
        <dbReference type="Proteomes" id="UP000217199"/>
    </source>
</evidence>
<dbReference type="SUPFAM" id="SSF57850">
    <property type="entry name" value="RING/U-box"/>
    <property type="match status" value="1"/>
</dbReference>
<feature type="domain" description="RING-type" evidence="5">
    <location>
        <begin position="102"/>
        <end position="142"/>
    </location>
</feature>
<dbReference type="PROSITE" id="PS50089">
    <property type="entry name" value="ZF_RING_2"/>
    <property type="match status" value="1"/>
</dbReference>
<dbReference type="GO" id="GO:0061630">
    <property type="term" value="F:ubiquitin protein ligase activity"/>
    <property type="evidence" value="ECO:0007669"/>
    <property type="project" value="TreeGrafter"/>
</dbReference>
<dbReference type="EMBL" id="NBII01000006">
    <property type="protein sequence ID" value="PAV18028.1"/>
    <property type="molecule type" value="Genomic_DNA"/>
</dbReference>
<sequence length="315" mass="35947">MFRLIYLRFSVSRNLEDAFLEGKLLVHPEHGGLEPLACTVTGSDLRSLLGSLQLHLKGPKACPLSLVLGDFILSVPPLIPTHSPLPLDFPTTMLVVHPASTCDVCLEGYTNSENLPYSIACGHVFCLRCLHSLRQHNCPLCRSPFDSADVRKIHVDRNAQSPRRTPSPQRIVEKHPEMQSSNALGLFDVSQASQLQQRVSELVLGAIPISKSRVRELLQECQIFLGSEPADAHTILRSSFLLLYRFTELQSRYLELEDSNFELRSDLNRNKQVQQDWERKYKDLQRSRTRDQESARAVEASLRERLRIEELEWQR</sequence>
<reference evidence="6 7" key="1">
    <citation type="journal article" date="2017" name="Mol. Ecol.">
        <title>Comparative and population genomic landscape of Phellinus noxius: A hypervariable fungus causing root rot in trees.</title>
        <authorList>
            <person name="Chung C.L."/>
            <person name="Lee T.J."/>
            <person name="Akiba M."/>
            <person name="Lee H.H."/>
            <person name="Kuo T.H."/>
            <person name="Liu D."/>
            <person name="Ke H.M."/>
            <person name="Yokoi T."/>
            <person name="Roa M.B."/>
            <person name="Lu M.J."/>
            <person name="Chang Y.Y."/>
            <person name="Ann P.J."/>
            <person name="Tsai J.N."/>
            <person name="Chen C.Y."/>
            <person name="Tzean S.S."/>
            <person name="Ota Y."/>
            <person name="Hattori T."/>
            <person name="Sahashi N."/>
            <person name="Liou R.F."/>
            <person name="Kikuchi T."/>
            <person name="Tsai I.J."/>
        </authorList>
    </citation>
    <scope>NUCLEOTIDE SEQUENCE [LARGE SCALE GENOMIC DNA]</scope>
    <source>
        <strain evidence="6 7">FFPRI411160</strain>
    </source>
</reference>
<dbReference type="OrthoDB" id="6105938at2759"/>
<name>A0A286UEP6_9AGAM</name>
<keyword evidence="7" id="KW-1185">Reference proteome</keyword>
<evidence type="ECO:0000256" key="1">
    <source>
        <dbReference type="ARBA" id="ARBA00022723"/>
    </source>
</evidence>
<dbReference type="Proteomes" id="UP000217199">
    <property type="component" value="Unassembled WGS sequence"/>
</dbReference>
<proteinExistence type="predicted"/>
<evidence type="ECO:0000313" key="6">
    <source>
        <dbReference type="EMBL" id="PAV18028.1"/>
    </source>
</evidence>
<dbReference type="STRING" id="2282107.A0A286UEP6"/>
<protein>
    <recommendedName>
        <fullName evidence="5">RING-type domain-containing protein</fullName>
    </recommendedName>
</protein>
<dbReference type="InterPro" id="IPR013083">
    <property type="entry name" value="Znf_RING/FYVE/PHD"/>
</dbReference>
<evidence type="ECO:0000256" key="3">
    <source>
        <dbReference type="ARBA" id="ARBA00022833"/>
    </source>
</evidence>
<dbReference type="GO" id="GO:0016567">
    <property type="term" value="P:protein ubiquitination"/>
    <property type="evidence" value="ECO:0007669"/>
    <property type="project" value="TreeGrafter"/>
</dbReference>
<dbReference type="InterPro" id="IPR051435">
    <property type="entry name" value="RING_finger_E3_ubiq-ligases"/>
</dbReference>
<keyword evidence="2 4" id="KW-0863">Zinc-finger</keyword>
<dbReference type="PANTHER" id="PTHR22791">
    <property type="entry name" value="RING-TYPE DOMAIN-CONTAINING PROTEIN"/>
    <property type="match status" value="1"/>
</dbReference>
<dbReference type="InterPro" id="IPR017907">
    <property type="entry name" value="Znf_RING_CS"/>
</dbReference>
<evidence type="ECO:0000259" key="5">
    <source>
        <dbReference type="PROSITE" id="PS50089"/>
    </source>
</evidence>
<keyword evidence="1" id="KW-0479">Metal-binding</keyword>
<dbReference type="Pfam" id="PF14634">
    <property type="entry name" value="zf-RING_5"/>
    <property type="match status" value="1"/>
</dbReference>
<dbReference type="Gene3D" id="3.30.40.10">
    <property type="entry name" value="Zinc/RING finger domain, C3HC4 (zinc finger)"/>
    <property type="match status" value="1"/>
</dbReference>